<name>A0ABW9YNU6_9GAMM</name>
<evidence type="ECO:0000313" key="3">
    <source>
        <dbReference type="Proteomes" id="UP000738517"/>
    </source>
</evidence>
<dbReference type="InterPro" id="IPR000182">
    <property type="entry name" value="GNAT_dom"/>
</dbReference>
<proteinExistence type="predicted"/>
<protein>
    <submittedName>
        <fullName evidence="2">GNAT family N-acetyltransferase</fullName>
    </submittedName>
</protein>
<keyword evidence="3" id="KW-1185">Reference proteome</keyword>
<dbReference type="RefSeq" id="WP_160657164.1">
    <property type="nucleotide sequence ID" value="NZ_RSEJ01000031.1"/>
</dbReference>
<dbReference type="PROSITE" id="PS51186">
    <property type="entry name" value="GNAT"/>
    <property type="match status" value="1"/>
</dbReference>
<dbReference type="Proteomes" id="UP000738517">
    <property type="component" value="Unassembled WGS sequence"/>
</dbReference>
<dbReference type="PANTHER" id="PTHR43233:SF1">
    <property type="entry name" value="FAMILY N-ACETYLTRANSFERASE, PUTATIVE (AFU_ORTHOLOGUE AFUA_6G03350)-RELATED"/>
    <property type="match status" value="1"/>
</dbReference>
<feature type="domain" description="N-acetyltransferase" evidence="1">
    <location>
        <begin position="3"/>
        <end position="138"/>
    </location>
</feature>
<evidence type="ECO:0000313" key="2">
    <source>
        <dbReference type="EMBL" id="NBI55493.1"/>
    </source>
</evidence>
<dbReference type="SUPFAM" id="SSF55729">
    <property type="entry name" value="Acyl-CoA N-acyltransferases (Nat)"/>
    <property type="match status" value="1"/>
</dbReference>
<accession>A0ABW9YNU6</accession>
<dbReference type="PANTHER" id="PTHR43233">
    <property type="entry name" value="FAMILY N-ACETYLTRANSFERASE, PUTATIVE (AFU_ORTHOLOGUE AFUA_6G03350)-RELATED"/>
    <property type="match status" value="1"/>
</dbReference>
<evidence type="ECO:0000259" key="1">
    <source>
        <dbReference type="PROSITE" id="PS51186"/>
    </source>
</evidence>
<dbReference type="Pfam" id="PF00583">
    <property type="entry name" value="Acetyltransf_1"/>
    <property type="match status" value="1"/>
</dbReference>
<organism evidence="2 3">
    <name type="scientific">Photobacterium alginatilyticum</name>
    <dbReference type="NCBI Taxonomy" id="1775171"/>
    <lineage>
        <taxon>Bacteria</taxon>
        <taxon>Pseudomonadati</taxon>
        <taxon>Pseudomonadota</taxon>
        <taxon>Gammaproteobacteria</taxon>
        <taxon>Vibrionales</taxon>
        <taxon>Vibrionaceae</taxon>
        <taxon>Photobacterium</taxon>
    </lineage>
</organism>
<comment type="caution">
    <text evidence="2">The sequence shown here is derived from an EMBL/GenBank/DDBJ whole genome shotgun (WGS) entry which is preliminary data.</text>
</comment>
<sequence length="138" mass="15471">MEVDYKVNHPITSEEFIELLSRTSLGERRPLESEAIVKGMLDNASLMVTAWLDGKLVGLARSLTDYHYCCYLSDLAVDESVQSMGIGKYLIKKTKEALKPECKIVLLAAPLAEEYYPKIGFDARNSAWVLSDINKLVI</sequence>
<dbReference type="Gene3D" id="3.40.630.30">
    <property type="match status" value="1"/>
</dbReference>
<dbReference type="InterPro" id="IPR016181">
    <property type="entry name" value="Acyl_CoA_acyltransferase"/>
</dbReference>
<dbReference type="InterPro" id="IPR053144">
    <property type="entry name" value="Acetyltransferase_Butenolide"/>
</dbReference>
<reference evidence="2 3" key="1">
    <citation type="journal article" date="2017" name="Int. J. Syst. Evol. Microbiol.">
        <title>Photobacterium alginatilyticum sp. nov., a marine bacterium isolated from bottom seawater.</title>
        <authorList>
            <person name="Wang X."/>
            <person name="Wang Y."/>
            <person name="Yang X."/>
            <person name="Sun H."/>
            <person name="Li B."/>
            <person name="Zhang X.H."/>
        </authorList>
    </citation>
    <scope>NUCLEOTIDE SEQUENCE [LARGE SCALE GENOMIC DNA]</scope>
    <source>
        <strain evidence="2 3">P03D4</strain>
    </source>
</reference>
<dbReference type="EMBL" id="RSEJ01000031">
    <property type="protein sequence ID" value="NBI55493.1"/>
    <property type="molecule type" value="Genomic_DNA"/>
</dbReference>
<gene>
    <name evidence="2" type="ORF">EIZ48_23540</name>
</gene>
<dbReference type="CDD" id="cd04301">
    <property type="entry name" value="NAT_SF"/>
    <property type="match status" value="1"/>
</dbReference>